<dbReference type="EMBL" id="JAGFNP010000004">
    <property type="protein sequence ID" value="MBO3732910.1"/>
    <property type="molecule type" value="Genomic_DNA"/>
</dbReference>
<keyword evidence="3 5" id="KW-1133">Transmembrane helix</keyword>
<evidence type="ECO:0000256" key="4">
    <source>
        <dbReference type="ARBA" id="ARBA00023136"/>
    </source>
</evidence>
<sequence>MAASRVKAFGNGTRYVEAGGWARTFAWLIDAIVVLFGLLMGVGALAALDDALHLGGGMLVLGMAVLLFGVPLLYGLCYTDGRALGALCTGTRLVRLRDGGRIGAKGPWAMVIRTVLLPLLIIAAIIGGTVDGSFVRTSIDVARTRDLPAASGVDGLPARTP</sequence>
<dbReference type="Pfam" id="PF06271">
    <property type="entry name" value="RDD"/>
    <property type="match status" value="1"/>
</dbReference>
<feature type="transmembrane region" description="Helical" evidence="5">
    <location>
        <begin position="25"/>
        <end position="47"/>
    </location>
</feature>
<evidence type="ECO:0000259" key="6">
    <source>
        <dbReference type="Pfam" id="PF06271"/>
    </source>
</evidence>
<feature type="domain" description="RDD" evidence="6">
    <location>
        <begin position="18"/>
        <end position="126"/>
    </location>
</feature>
<keyword evidence="2 5" id="KW-0812">Transmembrane</keyword>
<dbReference type="Proteomes" id="UP000681341">
    <property type="component" value="Unassembled WGS sequence"/>
</dbReference>
<evidence type="ECO:0000256" key="1">
    <source>
        <dbReference type="ARBA" id="ARBA00004141"/>
    </source>
</evidence>
<comment type="subcellular location">
    <subcellularLocation>
        <location evidence="1">Membrane</location>
        <topology evidence="1">Multi-pass membrane protein</topology>
    </subcellularLocation>
</comment>
<feature type="transmembrane region" description="Helical" evidence="5">
    <location>
        <begin position="115"/>
        <end position="135"/>
    </location>
</feature>
<keyword evidence="4 5" id="KW-0472">Membrane</keyword>
<protein>
    <submittedName>
        <fullName evidence="7">RDD family protein</fullName>
    </submittedName>
</protein>
<dbReference type="RefSeq" id="WP_208495723.1">
    <property type="nucleotide sequence ID" value="NZ_JAGFNP010000004.1"/>
</dbReference>
<evidence type="ECO:0000256" key="2">
    <source>
        <dbReference type="ARBA" id="ARBA00022692"/>
    </source>
</evidence>
<reference evidence="7 8" key="1">
    <citation type="submission" date="2021-03" db="EMBL/GenBank/DDBJ databases">
        <title>Glycomyces sp. nov., a novel actinomycete isolated from soil.</title>
        <authorList>
            <person name="Yang X."/>
            <person name="Xu X."/>
        </authorList>
    </citation>
    <scope>NUCLEOTIDE SEQUENCE [LARGE SCALE GENOMIC DNA]</scope>
    <source>
        <strain evidence="7 8">NEAU-S30</strain>
    </source>
</reference>
<name>A0ABS3U2B3_9ACTN</name>
<gene>
    <name evidence="7" type="ORF">J5V16_08755</name>
</gene>
<keyword evidence="8" id="KW-1185">Reference proteome</keyword>
<evidence type="ECO:0000256" key="5">
    <source>
        <dbReference type="SAM" id="Phobius"/>
    </source>
</evidence>
<dbReference type="InterPro" id="IPR010432">
    <property type="entry name" value="RDD"/>
</dbReference>
<organism evidence="7 8">
    <name type="scientific">Glycomyces niveus</name>
    <dbReference type="NCBI Taxonomy" id="2820287"/>
    <lineage>
        <taxon>Bacteria</taxon>
        <taxon>Bacillati</taxon>
        <taxon>Actinomycetota</taxon>
        <taxon>Actinomycetes</taxon>
        <taxon>Glycomycetales</taxon>
        <taxon>Glycomycetaceae</taxon>
        <taxon>Glycomyces</taxon>
    </lineage>
</organism>
<evidence type="ECO:0000256" key="3">
    <source>
        <dbReference type="ARBA" id="ARBA00022989"/>
    </source>
</evidence>
<comment type="caution">
    <text evidence="7">The sequence shown here is derived from an EMBL/GenBank/DDBJ whole genome shotgun (WGS) entry which is preliminary data.</text>
</comment>
<proteinExistence type="predicted"/>
<feature type="transmembrane region" description="Helical" evidence="5">
    <location>
        <begin position="54"/>
        <end position="74"/>
    </location>
</feature>
<accession>A0ABS3U2B3</accession>
<evidence type="ECO:0000313" key="7">
    <source>
        <dbReference type="EMBL" id="MBO3732910.1"/>
    </source>
</evidence>
<evidence type="ECO:0000313" key="8">
    <source>
        <dbReference type="Proteomes" id="UP000681341"/>
    </source>
</evidence>